<evidence type="ECO:0000313" key="2">
    <source>
        <dbReference type="EMBL" id="QIE89488.1"/>
    </source>
</evidence>
<feature type="transmembrane region" description="Helical" evidence="1">
    <location>
        <begin position="14"/>
        <end position="32"/>
    </location>
</feature>
<name>A0A6G6J2B6_PSENT</name>
<protein>
    <submittedName>
        <fullName evidence="2">Uncharacterized protein</fullName>
    </submittedName>
</protein>
<dbReference type="RefSeq" id="WP_128082475.1">
    <property type="nucleotide sequence ID" value="NZ_CP049140.1"/>
</dbReference>
<sequence length="159" mass="17652">MPTPDSGGVDLGDVPSWLALIFSLVSLAWQGVTEFKGSRKEKAAVQLGRIEAFERSLEDVRAASIAYWMTPESDSAKEGIMLLHHFRGMARDAKRYKPIFWETVERDTLELKIQITGGSFQQVDRPVYPANDPFMTRITASIAGMSSKLKDAKDKLAGC</sequence>
<gene>
    <name evidence="2" type="ORF">G5B91_25785</name>
</gene>
<dbReference type="EMBL" id="CP049140">
    <property type="protein sequence ID" value="QIE89488.1"/>
    <property type="molecule type" value="Genomic_DNA"/>
</dbReference>
<proteinExistence type="predicted"/>
<accession>A0A6G6J2B6</accession>
<dbReference type="Proteomes" id="UP000501063">
    <property type="component" value="Chromosome"/>
</dbReference>
<dbReference type="AlphaFoldDB" id="A0A6G6J2B6"/>
<keyword evidence="1" id="KW-0472">Membrane</keyword>
<reference evidence="2 3" key="1">
    <citation type="submission" date="2020-02" db="EMBL/GenBank/DDBJ databases">
        <title>Integrative conjugative elements (ICEs) and plasmids drive adaptation of Pseudomonas nitroreducens strain HBP1 to wastewater environment.</title>
        <authorList>
            <person name="Sentchilo V."/>
            <person name="Carraro N."/>
            <person name="Bertelli C."/>
            <person name="van der Meer J.R."/>
        </authorList>
    </citation>
    <scope>NUCLEOTIDE SEQUENCE [LARGE SCALE GENOMIC DNA]</scope>
    <source>
        <strain evidence="2 3">HBP1</strain>
    </source>
</reference>
<keyword evidence="1" id="KW-1133">Transmembrane helix</keyword>
<keyword evidence="1" id="KW-0812">Transmembrane</keyword>
<dbReference type="KEGG" id="pnt:G5B91_25785"/>
<evidence type="ECO:0000313" key="3">
    <source>
        <dbReference type="Proteomes" id="UP000501063"/>
    </source>
</evidence>
<organism evidence="2 3">
    <name type="scientific">Pseudomonas nitroreducens</name>
    <dbReference type="NCBI Taxonomy" id="46680"/>
    <lineage>
        <taxon>Bacteria</taxon>
        <taxon>Pseudomonadati</taxon>
        <taxon>Pseudomonadota</taxon>
        <taxon>Gammaproteobacteria</taxon>
        <taxon>Pseudomonadales</taxon>
        <taxon>Pseudomonadaceae</taxon>
        <taxon>Pseudomonas</taxon>
    </lineage>
</organism>
<evidence type="ECO:0000256" key="1">
    <source>
        <dbReference type="SAM" id="Phobius"/>
    </source>
</evidence>